<evidence type="ECO:0000256" key="3">
    <source>
        <dbReference type="PIRSR" id="PIRSR618191-1"/>
    </source>
</evidence>
<accession>A0A1H2UWN3</accession>
<evidence type="ECO:0000313" key="7">
    <source>
        <dbReference type="Proteomes" id="UP000199515"/>
    </source>
</evidence>
<evidence type="ECO:0000259" key="5">
    <source>
        <dbReference type="Pfam" id="PF01361"/>
    </source>
</evidence>
<dbReference type="PANTHER" id="PTHR35530:SF1">
    <property type="entry name" value="2-HYDROXYMUCONATE TAUTOMERASE"/>
    <property type="match status" value="1"/>
</dbReference>
<name>A0A1H2UWN3_9PSEU</name>
<sequence>MPVVNVNWWKGAGEPERRQLVSELTETVSRLAKCPPEAVTVLISDVEKDHWGIGGKLAADL</sequence>
<evidence type="ECO:0000256" key="2">
    <source>
        <dbReference type="ARBA" id="ARBA00023235"/>
    </source>
</evidence>
<dbReference type="NCBIfam" id="TIGR00013">
    <property type="entry name" value="taut"/>
    <property type="match status" value="1"/>
</dbReference>
<dbReference type="SUPFAM" id="SSF55331">
    <property type="entry name" value="Tautomerase/MIF"/>
    <property type="match status" value="1"/>
</dbReference>
<reference evidence="6 7" key="1">
    <citation type="submission" date="2016-10" db="EMBL/GenBank/DDBJ databases">
        <authorList>
            <person name="de Groot N.N."/>
        </authorList>
    </citation>
    <scope>NUCLEOTIDE SEQUENCE [LARGE SCALE GENOMIC DNA]</scope>
    <source>
        <strain evidence="6 7">CPCC 202699</strain>
    </source>
</reference>
<dbReference type="STRING" id="589385.SAMN05421504_1011026"/>
<dbReference type="InterPro" id="IPR018191">
    <property type="entry name" value="4-OT"/>
</dbReference>
<keyword evidence="2 4" id="KW-0413">Isomerase</keyword>
<comment type="similarity">
    <text evidence="1 4">Belongs to the 4-oxalocrotonate tautomerase family.</text>
</comment>
<dbReference type="InterPro" id="IPR004370">
    <property type="entry name" value="4-OT-like_dom"/>
</dbReference>
<feature type="domain" description="4-oxalocrotonate tautomerase-like" evidence="5">
    <location>
        <begin position="2"/>
        <end position="59"/>
    </location>
</feature>
<gene>
    <name evidence="6" type="ORF">SAMN05421504_1011026</name>
</gene>
<proteinExistence type="inferred from homology"/>
<protein>
    <recommendedName>
        <fullName evidence="4">Tautomerase</fullName>
        <ecNumber evidence="4">5.3.2.-</ecNumber>
    </recommendedName>
</protein>
<keyword evidence="7" id="KW-1185">Reference proteome</keyword>
<dbReference type="EC" id="5.3.2.-" evidence="4"/>
<dbReference type="AlphaFoldDB" id="A0A1H2UWN3"/>
<evidence type="ECO:0000256" key="4">
    <source>
        <dbReference type="RuleBase" id="RU362032"/>
    </source>
</evidence>
<dbReference type="Pfam" id="PF01361">
    <property type="entry name" value="Tautomerase"/>
    <property type="match status" value="1"/>
</dbReference>
<dbReference type="Proteomes" id="UP000199515">
    <property type="component" value="Unassembled WGS sequence"/>
</dbReference>
<dbReference type="Gene3D" id="3.30.429.10">
    <property type="entry name" value="Macrophage Migration Inhibitory Factor"/>
    <property type="match status" value="1"/>
</dbReference>
<dbReference type="EMBL" id="FNON01000001">
    <property type="protein sequence ID" value="SDW60506.1"/>
    <property type="molecule type" value="Genomic_DNA"/>
</dbReference>
<dbReference type="RefSeq" id="WP_091287885.1">
    <property type="nucleotide sequence ID" value="NZ_FNON01000001.1"/>
</dbReference>
<evidence type="ECO:0000256" key="1">
    <source>
        <dbReference type="ARBA" id="ARBA00006723"/>
    </source>
</evidence>
<dbReference type="OrthoDB" id="9804765at2"/>
<evidence type="ECO:0000313" key="6">
    <source>
        <dbReference type="EMBL" id="SDW60506.1"/>
    </source>
</evidence>
<dbReference type="PANTHER" id="PTHR35530">
    <property type="entry name" value="TAUTOMERASE-RELATED"/>
    <property type="match status" value="1"/>
</dbReference>
<organism evidence="6 7">
    <name type="scientific">Amycolatopsis xylanica</name>
    <dbReference type="NCBI Taxonomy" id="589385"/>
    <lineage>
        <taxon>Bacteria</taxon>
        <taxon>Bacillati</taxon>
        <taxon>Actinomycetota</taxon>
        <taxon>Actinomycetes</taxon>
        <taxon>Pseudonocardiales</taxon>
        <taxon>Pseudonocardiaceae</taxon>
        <taxon>Amycolatopsis</taxon>
    </lineage>
</organism>
<dbReference type="InterPro" id="IPR014347">
    <property type="entry name" value="Tautomerase/MIF_sf"/>
</dbReference>
<dbReference type="GO" id="GO:0016853">
    <property type="term" value="F:isomerase activity"/>
    <property type="evidence" value="ECO:0007669"/>
    <property type="project" value="UniProtKB-UniRule"/>
</dbReference>
<feature type="active site" description="Proton acceptor; via imino nitrogen" evidence="3">
    <location>
        <position position="2"/>
    </location>
</feature>